<name>A0A8S0UDK5_OLEEU</name>
<comment type="caution">
    <text evidence="1">The sequence shown here is derived from an EMBL/GenBank/DDBJ whole genome shotgun (WGS) entry which is preliminary data.</text>
</comment>
<reference evidence="1 2" key="1">
    <citation type="submission" date="2019-12" db="EMBL/GenBank/DDBJ databases">
        <authorList>
            <person name="Alioto T."/>
            <person name="Alioto T."/>
            <person name="Gomez Garrido J."/>
        </authorList>
    </citation>
    <scope>NUCLEOTIDE SEQUENCE [LARGE SCALE GENOMIC DNA]</scope>
</reference>
<dbReference type="EMBL" id="CACTIH010007609">
    <property type="protein sequence ID" value="CAA3016342.1"/>
    <property type="molecule type" value="Genomic_DNA"/>
</dbReference>
<evidence type="ECO:0000313" key="1">
    <source>
        <dbReference type="EMBL" id="CAA3016342.1"/>
    </source>
</evidence>
<dbReference type="Gramene" id="OE9A068348T1">
    <property type="protein sequence ID" value="OE9A068348C1"/>
    <property type="gene ID" value="OE9A068348"/>
</dbReference>
<accession>A0A8S0UDK5</accession>
<protein>
    <submittedName>
        <fullName evidence="1">Uncharacterized protein</fullName>
    </submittedName>
</protein>
<gene>
    <name evidence="1" type="ORF">OLEA9_A068348</name>
</gene>
<dbReference type="AlphaFoldDB" id="A0A8S0UDK5"/>
<dbReference type="OrthoDB" id="10550397at2759"/>
<proteinExistence type="predicted"/>
<organism evidence="1 2">
    <name type="scientific">Olea europaea subsp. europaea</name>
    <dbReference type="NCBI Taxonomy" id="158383"/>
    <lineage>
        <taxon>Eukaryota</taxon>
        <taxon>Viridiplantae</taxon>
        <taxon>Streptophyta</taxon>
        <taxon>Embryophyta</taxon>
        <taxon>Tracheophyta</taxon>
        <taxon>Spermatophyta</taxon>
        <taxon>Magnoliopsida</taxon>
        <taxon>eudicotyledons</taxon>
        <taxon>Gunneridae</taxon>
        <taxon>Pentapetalae</taxon>
        <taxon>asterids</taxon>
        <taxon>lamiids</taxon>
        <taxon>Lamiales</taxon>
        <taxon>Oleaceae</taxon>
        <taxon>Oleeae</taxon>
        <taxon>Olea</taxon>
    </lineage>
</organism>
<dbReference type="Proteomes" id="UP000594638">
    <property type="component" value="Unassembled WGS sequence"/>
</dbReference>
<keyword evidence="2" id="KW-1185">Reference proteome</keyword>
<sequence length="145" mass="17044">MQQMHLDSDGGRTKEHVNCEFFQMQEQTSLSPKGLSIVETRESFIAVLMDDDWGSIENCWQDIMPNECLEDFDDYGREHMEIGSSFWSYVLGTVGCHLIAWARVEREHTKQWGLFLESFDEWEFVGHHWLFTDTLARVDTDCNVR</sequence>
<evidence type="ECO:0000313" key="2">
    <source>
        <dbReference type="Proteomes" id="UP000594638"/>
    </source>
</evidence>